<dbReference type="KEGG" id="sgn:SGRA_1951"/>
<reference evidence="1 2" key="1">
    <citation type="journal article" date="2012" name="Stand. Genomic Sci.">
        <title>Complete genome sequencing and analysis of Saprospira grandis str. Lewin, a predatory marine bacterium.</title>
        <authorList>
            <person name="Saw J.H."/>
            <person name="Yuryev A."/>
            <person name="Kanbe M."/>
            <person name="Hou S."/>
            <person name="Young A.G."/>
            <person name="Aizawa S."/>
            <person name="Alam M."/>
        </authorList>
    </citation>
    <scope>NUCLEOTIDE SEQUENCE [LARGE SCALE GENOMIC DNA]</scope>
    <source>
        <strain evidence="1 2">Lewin</strain>
    </source>
</reference>
<organism evidence="1 2">
    <name type="scientific">Saprospira grandis (strain Lewin)</name>
    <dbReference type="NCBI Taxonomy" id="984262"/>
    <lineage>
        <taxon>Bacteria</taxon>
        <taxon>Pseudomonadati</taxon>
        <taxon>Bacteroidota</taxon>
        <taxon>Saprospiria</taxon>
        <taxon>Saprospirales</taxon>
        <taxon>Saprospiraceae</taxon>
        <taxon>Saprospira</taxon>
    </lineage>
</organism>
<name>H6L1N8_SAPGL</name>
<evidence type="ECO:0000313" key="1">
    <source>
        <dbReference type="EMBL" id="AFC24682.1"/>
    </source>
</evidence>
<dbReference type="Proteomes" id="UP000007519">
    <property type="component" value="Chromosome"/>
</dbReference>
<dbReference type="HOGENOM" id="CLU_2467228_0_0_10"/>
<sequence>MYYFCCCYFGAAPPCGRVGLYRSSQVCSALQAFSLRCKSLGSAACGGPAFHPSAVLASLLFGGKPPAPAGQKLSLGQKKSPYIAVQAL</sequence>
<evidence type="ECO:0000313" key="2">
    <source>
        <dbReference type="Proteomes" id="UP000007519"/>
    </source>
</evidence>
<dbReference type="EMBL" id="CP002831">
    <property type="protein sequence ID" value="AFC24682.1"/>
    <property type="molecule type" value="Genomic_DNA"/>
</dbReference>
<protein>
    <submittedName>
        <fullName evidence="1">Uncharacterized protein</fullName>
    </submittedName>
</protein>
<accession>H6L1N8</accession>
<dbReference type="STRING" id="984262.SGRA_1951"/>
<gene>
    <name evidence="1" type="ordered locus">SGRA_1951</name>
</gene>
<keyword evidence="2" id="KW-1185">Reference proteome</keyword>
<dbReference type="AlphaFoldDB" id="H6L1N8"/>
<proteinExistence type="predicted"/>